<keyword evidence="4" id="KW-1134">Transmembrane beta strand</keyword>
<proteinExistence type="inferred from homology"/>
<comment type="subcellular location">
    <subcellularLocation>
        <location evidence="1">Cell outer membrane</location>
    </subcellularLocation>
</comment>
<keyword evidence="6" id="KW-0732">Signal</keyword>
<keyword evidence="14" id="KW-1185">Reference proteome</keyword>
<evidence type="ECO:0000256" key="2">
    <source>
        <dbReference type="ARBA" id="ARBA00010248"/>
    </source>
</evidence>
<evidence type="ECO:0000256" key="5">
    <source>
        <dbReference type="ARBA" id="ARBA00022692"/>
    </source>
</evidence>
<dbReference type="Pfam" id="PF01103">
    <property type="entry name" value="Omp85"/>
    <property type="match status" value="1"/>
</dbReference>
<evidence type="ECO:0000259" key="12">
    <source>
        <dbReference type="Pfam" id="PF17243"/>
    </source>
</evidence>
<evidence type="ECO:0000256" key="7">
    <source>
        <dbReference type="ARBA" id="ARBA00023136"/>
    </source>
</evidence>
<evidence type="ECO:0000256" key="10">
    <source>
        <dbReference type="ARBA" id="ARBA00093548"/>
    </source>
</evidence>
<evidence type="ECO:0000256" key="6">
    <source>
        <dbReference type="ARBA" id="ARBA00022729"/>
    </source>
</evidence>
<keyword evidence="5" id="KW-0812">Transmembrane</keyword>
<organism evidence="13 14">
    <name type="scientific">Comamonas flocculans</name>
    <dbReference type="NCBI Taxonomy" id="2597701"/>
    <lineage>
        <taxon>Bacteria</taxon>
        <taxon>Pseudomonadati</taxon>
        <taxon>Pseudomonadota</taxon>
        <taxon>Betaproteobacteria</taxon>
        <taxon>Burkholderiales</taxon>
        <taxon>Comamonadaceae</taxon>
        <taxon>Comamonas</taxon>
    </lineage>
</organism>
<evidence type="ECO:0000313" key="13">
    <source>
        <dbReference type="EMBL" id="QEA11991.1"/>
    </source>
</evidence>
<keyword evidence="7" id="KW-0472">Membrane</keyword>
<feature type="domain" description="Bacterial surface antigen (D15)" evidence="11">
    <location>
        <begin position="413"/>
        <end position="624"/>
    </location>
</feature>
<name>A0A5B8RQW1_9BURK</name>
<feature type="domain" description="TamA POTRA" evidence="12">
    <location>
        <begin position="51"/>
        <end position="125"/>
    </location>
</feature>
<dbReference type="KEGG" id="cof:FOZ74_02465"/>
<reference evidence="13 14" key="1">
    <citation type="submission" date="2019-07" db="EMBL/GenBank/DDBJ databases">
        <title>Complete genome sequence of Comamonas sp. NLF 7-7 isolated from livestock.</title>
        <authorList>
            <person name="Kim D.H."/>
            <person name="Kim J.G."/>
        </authorList>
    </citation>
    <scope>NUCLEOTIDE SEQUENCE [LARGE SCALE GENOMIC DNA]</scope>
    <source>
        <strain evidence="13 14">NLF 7-7</strain>
    </source>
</reference>
<protein>
    <recommendedName>
        <fullName evidence="3">Translocation and assembly module subunit TamA</fullName>
    </recommendedName>
    <alternativeName>
        <fullName evidence="9">Autotransporter assembly factor TamA</fullName>
    </alternativeName>
</protein>
<dbReference type="EMBL" id="CP042344">
    <property type="protein sequence ID" value="QEA11991.1"/>
    <property type="molecule type" value="Genomic_DNA"/>
</dbReference>
<evidence type="ECO:0000256" key="4">
    <source>
        <dbReference type="ARBA" id="ARBA00022452"/>
    </source>
</evidence>
<gene>
    <name evidence="13" type="ORF">FOZ74_02465</name>
</gene>
<evidence type="ECO:0000256" key="3">
    <source>
        <dbReference type="ARBA" id="ARBA00015419"/>
    </source>
</evidence>
<comment type="subunit">
    <text evidence="10">Interacts with TamB to form the translocation and assembly module (TAM).</text>
</comment>
<comment type="similarity">
    <text evidence="2">Belongs to the TamA family.</text>
</comment>
<evidence type="ECO:0000313" key="14">
    <source>
        <dbReference type="Proteomes" id="UP000321199"/>
    </source>
</evidence>
<keyword evidence="8" id="KW-0998">Cell outer membrane</keyword>
<evidence type="ECO:0000256" key="9">
    <source>
        <dbReference type="ARBA" id="ARBA00033063"/>
    </source>
</evidence>
<accession>A0A5B8RQW1</accession>
<dbReference type="PANTHER" id="PTHR12815">
    <property type="entry name" value="SORTING AND ASSEMBLY MACHINERY SAMM50 PROTEIN FAMILY MEMBER"/>
    <property type="match status" value="1"/>
</dbReference>
<evidence type="ECO:0000259" key="11">
    <source>
        <dbReference type="Pfam" id="PF01103"/>
    </source>
</evidence>
<dbReference type="PANTHER" id="PTHR12815:SF47">
    <property type="entry name" value="TRANSLOCATION AND ASSEMBLY MODULE SUBUNIT TAMA"/>
    <property type="match status" value="1"/>
</dbReference>
<dbReference type="Proteomes" id="UP000321199">
    <property type="component" value="Chromosome"/>
</dbReference>
<evidence type="ECO:0000256" key="1">
    <source>
        <dbReference type="ARBA" id="ARBA00004442"/>
    </source>
</evidence>
<sequence>MTLLFPTPARRLQLLLAPVLAVLLGACSLLPGAAAPQDDAAVAPPPTFTLRVEADDPAAQTLLQKHLELQRYQLLPDLTASELQRLSLTVPDNARELLATLGYFEPEITLGTSETEPPQITVSVQTGAQTHVRSARITLTSPDGDEAARARREQRLQTSFALQPGAAFTQHDWSQAKTQGLRSLQQGRYPVARIADSRADIDADAAEAALSVDYASGPAYRFGTLTMEGGRRYDSIGTARIARLPTGEVYSESALLDAQQRLASSGYYDSVFLTLETDEAKAEPGDAPGEVSAPVIAHVREAKLQKAVFGVGFSTDSGARLSLDHTHNRLPWLGWRALSKVQLSNKLKSLSTDWMGLPNAQGWRWTGGALLKRETTGSFVTDSTQWRFGRSQSGEHIERSQWLQYDLSRSHGDDAPPMAATLSANWGWTLQRLNRPTAPTRGWALAAELGAGTTLRSSHDPFVRARLRGLAFIGLGRVQMNEQISRGSRIALRLEGGALLARKQAALPATLLFLTGGDTSVRGYSWQSIGARVQGDQIYGGRYLSVASVEWQRPIALGGNLTDFESAAFIDVGAVGDTPAEMRPRVGIGAGLRWTSPVGPLQADLAWGVQSRQLRLHLRLGFSF</sequence>
<dbReference type="Gene3D" id="2.40.160.50">
    <property type="entry name" value="membrane protein fhac: a member of the omp85/tpsb transporter family"/>
    <property type="match status" value="1"/>
</dbReference>
<dbReference type="Pfam" id="PF17243">
    <property type="entry name" value="POTRA_TamA_1"/>
    <property type="match status" value="1"/>
</dbReference>
<dbReference type="InterPro" id="IPR039910">
    <property type="entry name" value="D15-like"/>
</dbReference>
<dbReference type="Gene3D" id="3.10.20.310">
    <property type="entry name" value="membrane protein fhac"/>
    <property type="match status" value="2"/>
</dbReference>
<dbReference type="InterPro" id="IPR035243">
    <property type="entry name" value="TamA_POTRA_Dom_1"/>
</dbReference>
<dbReference type="GO" id="GO:0009279">
    <property type="term" value="C:cell outer membrane"/>
    <property type="evidence" value="ECO:0007669"/>
    <property type="project" value="UniProtKB-SubCell"/>
</dbReference>
<dbReference type="OrthoDB" id="9769707at2"/>
<dbReference type="RefSeq" id="WP_146911585.1">
    <property type="nucleotide sequence ID" value="NZ_CP042344.1"/>
</dbReference>
<dbReference type="InterPro" id="IPR000184">
    <property type="entry name" value="Bac_surfAg_D15"/>
</dbReference>
<evidence type="ECO:0000256" key="8">
    <source>
        <dbReference type="ARBA" id="ARBA00023237"/>
    </source>
</evidence>
<dbReference type="AlphaFoldDB" id="A0A5B8RQW1"/>